<keyword evidence="3" id="KW-1185">Reference proteome</keyword>
<accession>R9P0E4</accession>
<evidence type="ECO:0000256" key="1">
    <source>
        <dbReference type="SAM" id="MobiDB-lite"/>
    </source>
</evidence>
<proteinExistence type="predicted"/>
<dbReference type="HOGENOM" id="CLU_2264897_0_0_1"/>
<sequence>MTNVPRANLQCGLTLDQMSFRFFRDHRPVSTRRQADGYDAEQVVGWNVMTAFLDLRRVPLKHTTSRLIRSANGSTGVARPSTVPSSDLTDRVYSSHCRKGLSD</sequence>
<evidence type="ECO:0000313" key="2">
    <source>
        <dbReference type="EMBL" id="GAC94668.1"/>
    </source>
</evidence>
<dbReference type="Proteomes" id="UP000014071">
    <property type="component" value="Unassembled WGS sequence"/>
</dbReference>
<dbReference type="AlphaFoldDB" id="R9P0E4"/>
<gene>
    <name evidence="2" type="ORF">PHSY_002241</name>
</gene>
<dbReference type="GeneID" id="24107534"/>
<evidence type="ECO:0000313" key="3">
    <source>
        <dbReference type="Proteomes" id="UP000014071"/>
    </source>
</evidence>
<dbReference type="RefSeq" id="XP_012188255.1">
    <property type="nucleotide sequence ID" value="XM_012332865.1"/>
</dbReference>
<dbReference type="EMBL" id="DF238785">
    <property type="protein sequence ID" value="GAC94668.1"/>
    <property type="molecule type" value="Genomic_DNA"/>
</dbReference>
<protein>
    <submittedName>
        <fullName evidence="2">Uncharacterized protein</fullName>
    </submittedName>
</protein>
<feature type="region of interest" description="Disordered" evidence="1">
    <location>
        <begin position="69"/>
        <end position="103"/>
    </location>
</feature>
<reference evidence="3" key="1">
    <citation type="journal article" date="2013" name="Genome Announc.">
        <title>Draft genome sequence of the basidiomycetous yeast-like fungus Pseudozyma hubeiensis SY62, which produces an abundant amount of the biosurfactant mannosylerythritol lipids.</title>
        <authorList>
            <person name="Konishi M."/>
            <person name="Hatada Y."/>
            <person name="Horiuchi J."/>
        </authorList>
    </citation>
    <scope>NUCLEOTIDE SEQUENCE [LARGE SCALE GENOMIC DNA]</scope>
    <source>
        <strain evidence="3">SY62</strain>
    </source>
</reference>
<name>R9P0E4_PSEHS</name>
<organism evidence="2 3">
    <name type="scientific">Pseudozyma hubeiensis (strain SY62)</name>
    <name type="common">Yeast</name>
    <dbReference type="NCBI Taxonomy" id="1305764"/>
    <lineage>
        <taxon>Eukaryota</taxon>
        <taxon>Fungi</taxon>
        <taxon>Dikarya</taxon>
        <taxon>Basidiomycota</taxon>
        <taxon>Ustilaginomycotina</taxon>
        <taxon>Ustilaginomycetes</taxon>
        <taxon>Ustilaginales</taxon>
        <taxon>Ustilaginaceae</taxon>
        <taxon>Pseudozyma</taxon>
    </lineage>
</organism>